<feature type="binding site" evidence="4">
    <location>
        <position position="253"/>
    </location>
    <ligand>
        <name>[2Fe-2S] cluster</name>
        <dbReference type="ChEBI" id="CHEBI:190135"/>
    </ligand>
</feature>
<keyword evidence="4" id="KW-0001">2Fe-2S</keyword>
<accession>A0A2K3D424</accession>
<feature type="region of interest" description="Disordered" evidence="1">
    <location>
        <begin position="1"/>
        <end position="70"/>
    </location>
</feature>
<feature type="binding site" evidence="4">
    <location>
        <position position="263"/>
    </location>
    <ligand>
        <name>[2Fe-2S] cluster</name>
        <dbReference type="ChEBI" id="CHEBI:190135"/>
    </ligand>
</feature>
<dbReference type="EMDB" id="EMD-13480"/>
<organism evidence="2 3">
    <name type="scientific">Chlamydomonas reinhardtii</name>
    <name type="common">Chlamydomonas smithii</name>
    <dbReference type="NCBI Taxonomy" id="3055"/>
    <lineage>
        <taxon>Eukaryota</taxon>
        <taxon>Viridiplantae</taxon>
        <taxon>Chlorophyta</taxon>
        <taxon>core chlorophytes</taxon>
        <taxon>Chlorophyceae</taxon>
        <taxon>CS clade</taxon>
        <taxon>Chlamydomonadales</taxon>
        <taxon>Chlamydomonadaceae</taxon>
        <taxon>Chlamydomonas</taxon>
    </lineage>
</organism>
<dbReference type="Proteomes" id="UP000006906">
    <property type="component" value="Chromosome 12"/>
</dbReference>
<dbReference type="KEGG" id="cre:CHLRE_12g521050v5"/>
<feature type="binding site" evidence="4">
    <location>
        <position position="238"/>
    </location>
    <ligand>
        <name>[2Fe-2S] cluster</name>
        <dbReference type="ChEBI" id="CHEBI:190135"/>
    </ligand>
</feature>
<dbReference type="ExpressionAtlas" id="A0A2K3D424">
    <property type="expression patterns" value="baseline"/>
</dbReference>
<dbReference type="OrthoDB" id="539354at2759"/>
<dbReference type="EMBL" id="CM008973">
    <property type="protein sequence ID" value="PNW75294.1"/>
    <property type="molecule type" value="Genomic_DNA"/>
</dbReference>
<evidence type="ECO:0000313" key="3">
    <source>
        <dbReference type="Proteomes" id="UP000006906"/>
    </source>
</evidence>
<evidence type="ECO:0007829" key="4">
    <source>
        <dbReference type="PDB" id="7PKT"/>
    </source>
</evidence>
<feature type="region of interest" description="Disordered" evidence="1">
    <location>
        <begin position="91"/>
        <end position="112"/>
    </location>
</feature>
<proteinExistence type="evidence at protein level"/>
<dbReference type="SMR" id="A0A2K3D424"/>
<keyword evidence="3" id="KW-1185">Reference proteome</keyword>
<sequence>MATGAVAASAADTASTSAPAPPSSSPFMPRWLRNLFPGGEHLPASPAMERQTSGASASSSGGSGPGSEADDIKQLEEMRNMDMQGYVEYCKKMRGGAPPPRPRRPSVSPDHYDYRTMQDQRRIAFLRMQQHEHIGSLVTKEESDLILAKREDVVKNRALLQAIADRTGVYIDLEVKDCIEQFLETRENAGQMHRYATEFGMPLPKGSQEQREMRRFMKRVEAEEKLAVALEKRDLTSCSLRHKLSWAGPTALCDQTGLRYHECCGALKAGAAAGEVDVSRLRIPPMLLHSKKAGKREVVDKDRERQVHGMFKSRAEGILRKAAMDGVKPRLRDY</sequence>
<feature type="compositionally biased region" description="Low complexity" evidence="1">
    <location>
        <begin position="1"/>
        <end position="18"/>
    </location>
</feature>
<evidence type="ECO:0000256" key="1">
    <source>
        <dbReference type="SAM" id="MobiDB-lite"/>
    </source>
</evidence>
<keyword evidence="4" id="KW-0411">Iron-sulfur</keyword>
<dbReference type="Gramene" id="PNW75294">
    <property type="protein sequence ID" value="PNW75294"/>
    <property type="gene ID" value="CHLRE_12g521050v5"/>
</dbReference>
<feature type="binding site" evidence="4">
    <location>
        <position position="264"/>
    </location>
    <ligand>
        <name>[2Fe-2S] cluster</name>
        <dbReference type="ChEBI" id="CHEBI:190135"/>
    </ligand>
</feature>
<dbReference type="PaxDb" id="3055-EDP00611"/>
<dbReference type="AlphaFoldDB" id="A0A2K3D424"/>
<keyword evidence="4" id="KW-0479">Metal-binding</keyword>
<keyword evidence="4" id="KW-0002">3D-structure</keyword>
<gene>
    <name evidence="2" type="ORF">CHLRE_12g521050v5</name>
</gene>
<dbReference type="OMA" id="EYCKKMR"/>
<reference evidence="2 3" key="1">
    <citation type="journal article" date="2007" name="Science">
        <title>The Chlamydomonas genome reveals the evolution of key animal and plant functions.</title>
        <authorList>
            <person name="Merchant S.S."/>
            <person name="Prochnik S.E."/>
            <person name="Vallon O."/>
            <person name="Harris E.H."/>
            <person name="Karpowicz S.J."/>
            <person name="Witman G.B."/>
            <person name="Terry A."/>
            <person name="Salamov A."/>
            <person name="Fritz-Laylin L.K."/>
            <person name="Marechal-Drouard L."/>
            <person name="Marshall W.F."/>
            <person name="Qu L.H."/>
            <person name="Nelson D.R."/>
            <person name="Sanderfoot A.A."/>
            <person name="Spalding M.H."/>
            <person name="Kapitonov V.V."/>
            <person name="Ren Q."/>
            <person name="Ferris P."/>
            <person name="Lindquist E."/>
            <person name="Shapiro H."/>
            <person name="Lucas S.M."/>
            <person name="Grimwood J."/>
            <person name="Schmutz J."/>
            <person name="Cardol P."/>
            <person name="Cerutti H."/>
            <person name="Chanfreau G."/>
            <person name="Chen C.L."/>
            <person name="Cognat V."/>
            <person name="Croft M.T."/>
            <person name="Dent R."/>
            <person name="Dutcher S."/>
            <person name="Fernandez E."/>
            <person name="Fukuzawa H."/>
            <person name="Gonzalez-Ballester D."/>
            <person name="Gonzalez-Halphen D."/>
            <person name="Hallmann A."/>
            <person name="Hanikenne M."/>
            <person name="Hippler M."/>
            <person name="Inwood W."/>
            <person name="Jabbari K."/>
            <person name="Kalanon M."/>
            <person name="Kuras R."/>
            <person name="Lefebvre P.A."/>
            <person name="Lemaire S.D."/>
            <person name="Lobanov A.V."/>
            <person name="Lohr M."/>
            <person name="Manuell A."/>
            <person name="Meier I."/>
            <person name="Mets L."/>
            <person name="Mittag M."/>
            <person name="Mittelmeier T."/>
            <person name="Moroney J.V."/>
            <person name="Moseley J."/>
            <person name="Napoli C."/>
            <person name="Nedelcu A.M."/>
            <person name="Niyogi K."/>
            <person name="Novoselov S.V."/>
            <person name="Paulsen I.T."/>
            <person name="Pazour G."/>
            <person name="Purton S."/>
            <person name="Ral J.P."/>
            <person name="Riano-Pachon D.M."/>
            <person name="Riekhof W."/>
            <person name="Rymarquis L."/>
            <person name="Schroda M."/>
            <person name="Stern D."/>
            <person name="Umen J."/>
            <person name="Willows R."/>
            <person name="Wilson N."/>
            <person name="Zimmer S.L."/>
            <person name="Allmer J."/>
            <person name="Balk J."/>
            <person name="Bisova K."/>
            <person name="Chen C.J."/>
            <person name="Elias M."/>
            <person name="Gendler K."/>
            <person name="Hauser C."/>
            <person name="Lamb M.R."/>
            <person name="Ledford H."/>
            <person name="Long J.C."/>
            <person name="Minagawa J."/>
            <person name="Page M.D."/>
            <person name="Pan J."/>
            <person name="Pootakham W."/>
            <person name="Roje S."/>
            <person name="Rose A."/>
            <person name="Stahlberg E."/>
            <person name="Terauchi A.M."/>
            <person name="Yang P."/>
            <person name="Ball S."/>
            <person name="Bowler C."/>
            <person name="Dieckmann C.L."/>
            <person name="Gladyshev V.N."/>
            <person name="Green P."/>
            <person name="Jorgensen R."/>
            <person name="Mayfield S."/>
            <person name="Mueller-Roeber B."/>
            <person name="Rajamani S."/>
            <person name="Sayre R.T."/>
            <person name="Brokstein P."/>
            <person name="Dubchak I."/>
            <person name="Goodstein D."/>
            <person name="Hornick L."/>
            <person name="Huang Y.W."/>
            <person name="Jhaveri J."/>
            <person name="Luo Y."/>
            <person name="Martinez D."/>
            <person name="Ngau W.C."/>
            <person name="Otillar B."/>
            <person name="Poliakov A."/>
            <person name="Porter A."/>
            <person name="Szajkowski L."/>
            <person name="Werner G."/>
            <person name="Zhou K."/>
            <person name="Grigoriev I.V."/>
            <person name="Rokhsar D.S."/>
            <person name="Grossman A.R."/>
        </authorList>
    </citation>
    <scope>NUCLEOTIDE SEQUENCE [LARGE SCALE GENOMIC DNA]</scope>
    <source>
        <strain evidence="3">CC-503</strain>
    </source>
</reference>
<dbReference type="STRING" id="3055.A0A2K3D424"/>
<keyword evidence="4" id="KW-0408">Iron</keyword>
<reference evidence="4" key="2">
    <citation type="journal article" date="2021" name="Nat. Commun.">
        <title>How to build a ribosome from RNA fragments in Chlamydomonas mitochondria.</title>
        <authorList>
            <person name="Waltz F."/>
            <person name="Salinas-Giege T."/>
            <person name="Englmeier R."/>
            <person name="Meichel H."/>
            <person name="Soufari H."/>
            <person name="Kuhn L."/>
            <person name="Pfeffer S."/>
            <person name="Forster F."/>
            <person name="Engel B.D."/>
            <person name="Giege P."/>
            <person name="Drouard L."/>
            <person name="Hashem Y."/>
        </authorList>
    </citation>
    <scope>STRUCTURE BY ELECTRON MICROSCOPY (3.00 ANGSTROMS) IN COMPLEX WITH [2FE-2S] CLUSTER</scope>
</reference>
<dbReference type="GeneID" id="5722579"/>
<dbReference type="InParanoid" id="A0A2K3D424"/>
<name>A0A2K3D424_CHLRE</name>
<evidence type="ECO:0000313" key="2">
    <source>
        <dbReference type="EMBL" id="PNW75294.1"/>
    </source>
</evidence>
<dbReference type="PDB" id="7PKT">
    <property type="method" value="EM"/>
    <property type="resolution" value="3.00 A"/>
    <property type="chains" value="S=1-334"/>
</dbReference>
<dbReference type="RefSeq" id="XP_001696919.2">
    <property type="nucleotide sequence ID" value="XM_001696867.2"/>
</dbReference>
<protein>
    <submittedName>
        <fullName evidence="2">Uncharacterized protein</fullName>
    </submittedName>
</protein>